<feature type="transmembrane region" description="Helical" evidence="1">
    <location>
        <begin position="6"/>
        <end position="26"/>
    </location>
</feature>
<reference evidence="3" key="1">
    <citation type="journal article" date="2019" name="Int. J. Syst. Evol. Microbiol.">
        <title>The Global Catalogue of Microorganisms (GCM) 10K type strain sequencing project: providing services to taxonomists for standard genome sequencing and annotation.</title>
        <authorList>
            <consortium name="The Broad Institute Genomics Platform"/>
            <consortium name="The Broad Institute Genome Sequencing Center for Infectious Disease"/>
            <person name="Wu L."/>
            <person name="Ma J."/>
        </authorList>
    </citation>
    <scope>NUCLEOTIDE SEQUENCE [LARGE SCALE GENOMIC DNA]</scope>
    <source>
        <strain evidence="3">CCUG 54950</strain>
    </source>
</reference>
<dbReference type="Pfam" id="PF06946">
    <property type="entry name" value="Phage_holin_5_1"/>
    <property type="match status" value="1"/>
</dbReference>
<dbReference type="InterPro" id="IPR009708">
    <property type="entry name" value="Phage_A118_holin/antiholin"/>
</dbReference>
<keyword evidence="3" id="KW-1185">Reference proteome</keyword>
<evidence type="ECO:0000313" key="3">
    <source>
        <dbReference type="Proteomes" id="UP001597233"/>
    </source>
</evidence>
<protein>
    <submittedName>
        <fullName evidence="2">Holin</fullName>
    </submittedName>
</protein>
<sequence>MTNDLLNSVLAFSSTLAVVVLALVQLVKTTVNVPKNGVPLIGLVVGLLIGAVAYPFTELALVPRLWSGGLAGLAATGLFELAFNPKNGTTREG</sequence>
<dbReference type="RefSeq" id="WP_347324861.1">
    <property type="nucleotide sequence ID" value="NZ_JBCGUH010000004.1"/>
</dbReference>
<feature type="transmembrane region" description="Helical" evidence="1">
    <location>
        <begin position="38"/>
        <end position="57"/>
    </location>
</feature>
<evidence type="ECO:0000256" key="1">
    <source>
        <dbReference type="SAM" id="Phobius"/>
    </source>
</evidence>
<evidence type="ECO:0000313" key="2">
    <source>
        <dbReference type="EMBL" id="MFD1885927.1"/>
    </source>
</evidence>
<dbReference type="Proteomes" id="UP001597233">
    <property type="component" value="Unassembled WGS sequence"/>
</dbReference>
<accession>A0ABW4RHY8</accession>
<organism evidence="2 3">
    <name type="scientific">Paenibacillus wenxiniae</name>
    <dbReference type="NCBI Taxonomy" id="1636843"/>
    <lineage>
        <taxon>Bacteria</taxon>
        <taxon>Bacillati</taxon>
        <taxon>Bacillota</taxon>
        <taxon>Bacilli</taxon>
        <taxon>Bacillales</taxon>
        <taxon>Paenibacillaceae</taxon>
        <taxon>Paenibacillus</taxon>
    </lineage>
</organism>
<name>A0ABW4RHY8_9BACL</name>
<feature type="transmembrane region" description="Helical" evidence="1">
    <location>
        <begin position="63"/>
        <end position="83"/>
    </location>
</feature>
<keyword evidence="1" id="KW-0812">Transmembrane</keyword>
<proteinExistence type="predicted"/>
<keyword evidence="1" id="KW-1133">Transmembrane helix</keyword>
<dbReference type="EMBL" id="JBHUEH010000014">
    <property type="protein sequence ID" value="MFD1885927.1"/>
    <property type="molecule type" value="Genomic_DNA"/>
</dbReference>
<comment type="caution">
    <text evidence="2">The sequence shown here is derived from an EMBL/GenBank/DDBJ whole genome shotgun (WGS) entry which is preliminary data.</text>
</comment>
<keyword evidence="1" id="KW-0472">Membrane</keyword>
<gene>
    <name evidence="2" type="ORF">ACFSC9_10345</name>
</gene>